<proteinExistence type="predicted"/>
<gene>
    <name evidence="2" type="ordered locus">Calhy_2535</name>
</gene>
<organism evidence="2 3">
    <name type="scientific">Caldicellulosiruptor hydrothermalis (strain DSM 18901 / VKM B-2411 / 108)</name>
    <dbReference type="NCBI Taxonomy" id="632292"/>
    <lineage>
        <taxon>Bacteria</taxon>
        <taxon>Bacillati</taxon>
        <taxon>Bacillota</taxon>
        <taxon>Bacillota incertae sedis</taxon>
        <taxon>Caldicellulosiruptorales</taxon>
        <taxon>Caldicellulosiruptoraceae</taxon>
        <taxon>Caldicellulosiruptor</taxon>
    </lineage>
</organism>
<accession>E4QAC2</accession>
<dbReference type="RefSeq" id="WP_013404362.1">
    <property type="nucleotide sequence ID" value="NC_014652.1"/>
</dbReference>
<keyword evidence="3" id="KW-1185">Reference proteome</keyword>
<dbReference type="HOGENOM" id="CLU_357420_0_0_9"/>
<keyword evidence="1" id="KW-1133">Transmembrane helix</keyword>
<dbReference type="OrthoDB" id="9943784at2"/>
<evidence type="ECO:0000313" key="2">
    <source>
        <dbReference type="EMBL" id="ADQ08226.1"/>
    </source>
</evidence>
<reference key="1">
    <citation type="submission" date="2010-09" db="EMBL/GenBank/DDBJ databases">
        <title>Complete sequence of Caldicellulosiruptor hydrothermalis 108.</title>
        <authorList>
            <consortium name="US DOE Joint Genome Institute"/>
            <person name="Lucas S."/>
            <person name="Copeland A."/>
            <person name="Lapidus A."/>
            <person name="Cheng J.-F."/>
            <person name="Bruce D."/>
            <person name="Goodwin L."/>
            <person name="Pitluck S."/>
            <person name="Davenport K."/>
            <person name="Detter J.C."/>
            <person name="Han C."/>
            <person name="Tapia R."/>
            <person name="Land M."/>
            <person name="Hauser L."/>
            <person name="Chang Y.-J."/>
            <person name="Jeffries C."/>
            <person name="Kyrpides N."/>
            <person name="Ivanova N."/>
            <person name="Mikhailova N."/>
            <person name="Blumer-Schuette S.E."/>
            <person name="Kelly R.M."/>
            <person name="Woyke T."/>
        </authorList>
    </citation>
    <scope>NUCLEOTIDE SEQUENCE</scope>
    <source>
        <strain>108</strain>
    </source>
</reference>
<name>E4QAC2_CALH1</name>
<dbReference type="KEGG" id="chd:Calhy_2535"/>
<reference evidence="2 3" key="2">
    <citation type="journal article" date="2011" name="J. Bacteriol.">
        <title>Complete genome sequences for the anaerobic, extremely thermophilic plant biomass-degrading bacteria Caldicellulosiruptor hydrothermalis, Caldicellulosiruptor kristjanssonii, Caldicellulosiruptor kronotskyensis, Caldicellulosiruptor owensenis, and Caldicellulosiruptor lactoaceticus.</title>
        <authorList>
            <person name="Blumer-Schuette S.E."/>
            <person name="Ozdemir I."/>
            <person name="Mistry D."/>
            <person name="Lucas S."/>
            <person name="Lapidus A."/>
            <person name="Cheng J.F."/>
            <person name="Goodwin L.A."/>
            <person name="Pitluck S."/>
            <person name="Land M.L."/>
            <person name="Hauser L.J."/>
            <person name="Woyke T."/>
            <person name="Mikhailova N."/>
            <person name="Pati A."/>
            <person name="Kyrpides N.C."/>
            <person name="Ivanova N."/>
            <person name="Detter J.C."/>
            <person name="Walston-Davenport K."/>
            <person name="Han S."/>
            <person name="Adams M.W."/>
            <person name="Kelly R.M."/>
        </authorList>
    </citation>
    <scope>NUCLEOTIDE SEQUENCE [LARGE SCALE GENOMIC DNA]</scope>
    <source>
        <strain evidence="3">DSM 18901 / VKM B-2411 / 108</strain>
    </source>
</reference>
<feature type="transmembrane region" description="Helical" evidence="1">
    <location>
        <begin position="12"/>
        <end position="31"/>
    </location>
</feature>
<evidence type="ECO:0000313" key="3">
    <source>
        <dbReference type="Proteomes" id="UP000006890"/>
    </source>
</evidence>
<keyword evidence="1" id="KW-0472">Membrane</keyword>
<evidence type="ECO:0000256" key="1">
    <source>
        <dbReference type="SAM" id="Phobius"/>
    </source>
</evidence>
<keyword evidence="1" id="KW-0812">Transmembrane</keyword>
<dbReference type="EMBL" id="CP002219">
    <property type="protein sequence ID" value="ADQ08226.1"/>
    <property type="molecule type" value="Genomic_DNA"/>
</dbReference>
<dbReference type="Proteomes" id="UP000006890">
    <property type="component" value="Chromosome"/>
</dbReference>
<sequence length="787" mass="91580">MIKIKLNKKSIIALTVVVVFILVSVLGAIFYNENTKQDTMQNINSQPSTDTGVKNEKSNTNIDKLFNWMNVFKVYADATEDTNDILSEENIKAVPVWQPGEINPVIYQKNGKLYRLNDIPIETLVKYCRLLHDIEVVDILRKYNNSKARFTDRVDGSEWFPTKWGLLYRRIGQPFYSKAICYSDGYTRPVTFMEKMVTSWYSDHYNWFTLVPPIKIKYDTIDVSYDPNCQYISNRKRELARNFILVPKPYIDRYLANYPTYLPYQDIKEGIPLGGTNKFISEEEVLALPRAFMDASEELFPIYFNRDRVKFDITRAYTYLSIRFLKDFDTEAYNRLASVIKKYKMSLGKDAFVSVRMQNEPVIVNGAASRQYFLISLKFMYIKPTLDIKPKFAAVPNKKGVLYLIQLDPYTISFEKLYCISELYSKQDLRPLLTELGKIYKAIASGKIDGNGYFTFLKNVKLTSGQSNSFFKNMGKLGDEYLKLGKSKNPLYVAASRTTTFRAACLNYNRKYIVDIFYDILNTMGYLDDFKQAWNLGAKYASAVYNTPDPKTFDPINLVDYHISQDYYPTFIFGKVDLNVAGFNKYKIRDYKNFGKGWYSLVNYYVMNQAISKNIVNKDIFSKYYNNNYFVMPISTDAWATKDFKNLTPGATPHLHSIMIITGRYPDLDNNGKPYVYRSTWNGVVGPTLPIIFRLFPEFVNKDKTRYPYFAVESMLFDGISFYDKPVIPWSDMNMSKSYKDLIQRSWTTNLAIKSDVKEGNDFNLLTTNEYSILHRCIYNNEYQVVE</sequence>
<protein>
    <submittedName>
        <fullName evidence="2">Uncharacterized protein</fullName>
    </submittedName>
</protein>
<dbReference type="AlphaFoldDB" id="E4QAC2"/>